<dbReference type="PROSITE" id="PS50118">
    <property type="entry name" value="HMG_BOX_2"/>
    <property type="match status" value="1"/>
</dbReference>
<feature type="DNA-binding region" description="HMG box" evidence="1">
    <location>
        <begin position="238"/>
        <end position="291"/>
    </location>
</feature>
<evidence type="ECO:0000313" key="4">
    <source>
        <dbReference type="Proteomes" id="UP000887578"/>
    </source>
</evidence>
<protein>
    <submittedName>
        <fullName evidence="5">HMG box domain-containing protein</fullName>
    </submittedName>
</protein>
<dbReference type="Proteomes" id="UP000887578">
    <property type="component" value="Unplaced"/>
</dbReference>
<feature type="domain" description="HMG box" evidence="3">
    <location>
        <begin position="238"/>
        <end position="291"/>
    </location>
</feature>
<dbReference type="GO" id="GO:0005634">
    <property type="term" value="C:nucleus"/>
    <property type="evidence" value="ECO:0007669"/>
    <property type="project" value="UniProtKB-UniRule"/>
</dbReference>
<dbReference type="Gene3D" id="1.10.30.10">
    <property type="entry name" value="High mobility group box domain"/>
    <property type="match status" value="1"/>
</dbReference>
<proteinExistence type="predicted"/>
<dbReference type="InterPro" id="IPR036910">
    <property type="entry name" value="HMG_box_dom_sf"/>
</dbReference>
<keyword evidence="2" id="KW-0175">Coiled coil</keyword>
<dbReference type="SUPFAM" id="SSF47095">
    <property type="entry name" value="HMG-box"/>
    <property type="match status" value="1"/>
</dbReference>
<name>A0A914P690_9BILA</name>
<dbReference type="AlphaFoldDB" id="A0A914P690"/>
<dbReference type="InterPro" id="IPR009071">
    <property type="entry name" value="HMG_box_dom"/>
</dbReference>
<evidence type="ECO:0000256" key="1">
    <source>
        <dbReference type="PROSITE-ProRule" id="PRU00267"/>
    </source>
</evidence>
<evidence type="ECO:0000256" key="2">
    <source>
        <dbReference type="SAM" id="Coils"/>
    </source>
</evidence>
<dbReference type="Pfam" id="PF00505">
    <property type="entry name" value="HMG_box"/>
    <property type="match status" value="1"/>
</dbReference>
<evidence type="ECO:0000259" key="3">
    <source>
        <dbReference type="PROSITE" id="PS50118"/>
    </source>
</evidence>
<dbReference type="GO" id="GO:0003677">
    <property type="term" value="F:DNA binding"/>
    <property type="evidence" value="ECO:0007669"/>
    <property type="project" value="UniProtKB-UniRule"/>
</dbReference>
<organism evidence="4 5">
    <name type="scientific">Panagrolaimus davidi</name>
    <dbReference type="NCBI Taxonomy" id="227884"/>
    <lineage>
        <taxon>Eukaryota</taxon>
        <taxon>Metazoa</taxon>
        <taxon>Ecdysozoa</taxon>
        <taxon>Nematoda</taxon>
        <taxon>Chromadorea</taxon>
        <taxon>Rhabditida</taxon>
        <taxon>Tylenchina</taxon>
        <taxon>Panagrolaimomorpha</taxon>
        <taxon>Panagrolaimoidea</taxon>
        <taxon>Panagrolaimidae</taxon>
        <taxon>Panagrolaimus</taxon>
    </lineage>
</organism>
<dbReference type="WBParaSite" id="PDA_v2.g10218.t1">
    <property type="protein sequence ID" value="PDA_v2.g10218.t1"/>
    <property type="gene ID" value="PDA_v2.g10218"/>
</dbReference>
<keyword evidence="1" id="KW-0539">Nucleus</keyword>
<feature type="coiled-coil region" evidence="2">
    <location>
        <begin position="12"/>
        <end position="136"/>
    </location>
</feature>
<keyword evidence="1" id="KW-0238">DNA-binding</keyword>
<keyword evidence="4" id="KW-1185">Reference proteome</keyword>
<accession>A0A914P690</accession>
<reference evidence="5" key="1">
    <citation type="submission" date="2022-11" db="UniProtKB">
        <authorList>
            <consortium name="WormBaseParasite"/>
        </authorList>
    </citation>
    <scope>IDENTIFICATION</scope>
</reference>
<evidence type="ECO:0000313" key="5">
    <source>
        <dbReference type="WBParaSite" id="PDA_v2.g10218.t1"/>
    </source>
</evidence>
<sequence>MKEKILADKEKFGKYQNEIQELKTQVSTIKENMEKSNVENKKFQNQHSTLQNSFVIAGQKSKELQQRYDLINAQNQQLLKKNKFLEESNFGQSQKVTGRKNDKKCEELFALKNEEIERMKKEIQELIKEKEMIITEFGGRELKEQIGEKVESRTTNNENQKIFANLSNTNLNQQLRQPLLGNSDPQNSQTDFSITSYLSLLQHNHSSADKENPHHILEESASADSTPSKRYETLPKFDEKTRKGYILFSTETRKKIITENETAGFAEISKLIVIEWNKLSNEQKYEYESRA</sequence>